<reference evidence="2" key="1">
    <citation type="submission" date="2014-08" db="EMBL/GenBank/DDBJ databases">
        <authorList>
            <person name="Moulin L."/>
        </authorList>
    </citation>
    <scope>NUCLEOTIDE SEQUENCE [LARGE SCALE GENOMIC DNA]</scope>
</reference>
<evidence type="ECO:0000313" key="1">
    <source>
        <dbReference type="EMBL" id="CDX20774.1"/>
    </source>
</evidence>
<protein>
    <submittedName>
        <fullName evidence="1">Uncharacterized protein</fullName>
    </submittedName>
</protein>
<sequence>MTTGLSQGEFNIDRMCWLAGEGVHIITPLLSGNWRNNCPAFAKHANVERANKTDRQDRGLSCKNHAALAGISHRTMRRSSAANDPIHDDYL</sequence>
<evidence type="ECO:0000313" key="2">
    <source>
        <dbReference type="Proteomes" id="UP000045285"/>
    </source>
</evidence>
<proteinExistence type="predicted"/>
<gene>
    <name evidence="1" type="ORF">MPL3356_340015</name>
</gene>
<accession>A0A090FPC0</accession>
<name>A0A090FPC0_MESPL</name>
<dbReference type="EMBL" id="CCMZ01000028">
    <property type="protein sequence ID" value="CDX20774.1"/>
    <property type="molecule type" value="Genomic_DNA"/>
</dbReference>
<dbReference type="AlphaFoldDB" id="A0A090FPC0"/>
<dbReference type="Proteomes" id="UP000045285">
    <property type="component" value="Unassembled WGS sequence"/>
</dbReference>
<organism evidence="1 2">
    <name type="scientific">Mesorhizobium plurifarium</name>
    <dbReference type="NCBI Taxonomy" id="69974"/>
    <lineage>
        <taxon>Bacteria</taxon>
        <taxon>Pseudomonadati</taxon>
        <taxon>Pseudomonadota</taxon>
        <taxon>Alphaproteobacteria</taxon>
        <taxon>Hyphomicrobiales</taxon>
        <taxon>Phyllobacteriaceae</taxon>
        <taxon>Mesorhizobium</taxon>
    </lineage>
</organism>
<keyword evidence="2" id="KW-1185">Reference proteome</keyword>